<feature type="transmembrane region" description="Helical" evidence="12">
    <location>
        <begin position="77"/>
        <end position="93"/>
    </location>
</feature>
<feature type="transmembrane region" description="Helical" evidence="12">
    <location>
        <begin position="413"/>
        <end position="432"/>
    </location>
</feature>
<dbReference type="InterPro" id="IPR004798">
    <property type="entry name" value="CAX-like"/>
</dbReference>
<protein>
    <recommendedName>
        <fullName evidence="12">Vacuolar cation/proton exchanger</fullName>
    </recommendedName>
</protein>
<feature type="transmembrane region" description="Helical" evidence="12">
    <location>
        <begin position="385"/>
        <end position="406"/>
    </location>
</feature>
<dbReference type="OrthoDB" id="1699231at2759"/>
<name>A0A8T2HCH6_ARASU</name>
<dbReference type="PANTHER" id="PTHR31503:SF90">
    <property type="entry name" value="VACUOLAR CATION_PROTON EXCHANGER 5-RELATED"/>
    <property type="match status" value="1"/>
</dbReference>
<dbReference type="GO" id="GO:0006874">
    <property type="term" value="P:intracellular calcium ion homeostasis"/>
    <property type="evidence" value="ECO:0007669"/>
    <property type="project" value="TreeGrafter"/>
</dbReference>
<keyword evidence="6 12" id="KW-0109">Calcium transport</keyword>
<keyword evidence="5 12" id="KW-0926">Vacuole</keyword>
<evidence type="ECO:0000256" key="12">
    <source>
        <dbReference type="RuleBase" id="RU365028"/>
    </source>
</evidence>
<evidence type="ECO:0000259" key="13">
    <source>
        <dbReference type="Pfam" id="PF01699"/>
    </source>
</evidence>
<feature type="transmembrane region" description="Helical" evidence="12">
    <location>
        <begin position="99"/>
        <end position="117"/>
    </location>
</feature>
<feature type="transmembrane region" description="Helical" evidence="12">
    <location>
        <begin position="288"/>
        <end position="307"/>
    </location>
</feature>
<dbReference type="AlphaFoldDB" id="A0A8T2HCH6"/>
<dbReference type="NCBIfam" id="TIGR00846">
    <property type="entry name" value="caca2"/>
    <property type="match status" value="1"/>
</dbReference>
<dbReference type="PANTHER" id="PTHR31503">
    <property type="entry name" value="VACUOLAR CALCIUM ION TRANSPORTER"/>
    <property type="match status" value="1"/>
</dbReference>
<keyword evidence="3 12" id="KW-0813">Transport</keyword>
<feature type="transmembrane region" description="Helical" evidence="12">
    <location>
        <begin position="129"/>
        <end position="151"/>
    </location>
</feature>
<proteinExistence type="inferred from homology"/>
<evidence type="ECO:0000256" key="11">
    <source>
        <dbReference type="ARBA" id="ARBA00023136"/>
    </source>
</evidence>
<comment type="subcellular location">
    <subcellularLocation>
        <location evidence="1">Vacuole membrane</location>
        <topology evidence="1">Multi-pass membrane protein</topology>
    </subcellularLocation>
</comment>
<reference evidence="14 15" key="1">
    <citation type="submission" date="2020-12" db="EMBL/GenBank/DDBJ databases">
        <title>Concerted genomic and epigenomic changes stabilize Arabidopsis allopolyploids.</title>
        <authorList>
            <person name="Chen Z."/>
        </authorList>
    </citation>
    <scope>NUCLEOTIDE SEQUENCE [LARGE SCALE GENOMIC DNA]</scope>
    <source>
        <strain evidence="14">As9502</strain>
        <tissue evidence="14">Leaf</tissue>
    </source>
</reference>
<evidence type="ECO:0000256" key="9">
    <source>
        <dbReference type="ARBA" id="ARBA00022989"/>
    </source>
</evidence>
<feature type="domain" description="Sodium/calcium exchanger membrane region" evidence="13">
    <location>
        <begin position="99"/>
        <end position="254"/>
    </location>
</feature>
<dbReference type="InterPro" id="IPR004837">
    <property type="entry name" value="NaCa_Exmemb"/>
</dbReference>
<dbReference type="GO" id="GO:0009705">
    <property type="term" value="C:plant-type vacuole membrane"/>
    <property type="evidence" value="ECO:0007669"/>
    <property type="project" value="TreeGrafter"/>
</dbReference>
<feature type="transmembrane region" description="Helical" evidence="12">
    <location>
        <begin position="352"/>
        <end position="379"/>
    </location>
</feature>
<gene>
    <name evidence="14" type="ORF">ISN44_As01g046810</name>
</gene>
<evidence type="ECO:0000256" key="8">
    <source>
        <dbReference type="ARBA" id="ARBA00022837"/>
    </source>
</evidence>
<evidence type="ECO:0000256" key="7">
    <source>
        <dbReference type="ARBA" id="ARBA00022692"/>
    </source>
</evidence>
<evidence type="ECO:0000256" key="5">
    <source>
        <dbReference type="ARBA" id="ARBA00022554"/>
    </source>
</evidence>
<feature type="transmembrane region" description="Helical" evidence="12">
    <location>
        <begin position="319"/>
        <end position="345"/>
    </location>
</feature>
<organism evidence="14 15">
    <name type="scientific">Arabidopsis suecica</name>
    <name type="common">Swedish thale-cress</name>
    <name type="synonym">Cardaminopsis suecica</name>
    <dbReference type="NCBI Taxonomy" id="45249"/>
    <lineage>
        <taxon>Eukaryota</taxon>
        <taxon>Viridiplantae</taxon>
        <taxon>Streptophyta</taxon>
        <taxon>Embryophyta</taxon>
        <taxon>Tracheophyta</taxon>
        <taxon>Spermatophyta</taxon>
        <taxon>Magnoliopsida</taxon>
        <taxon>eudicotyledons</taxon>
        <taxon>Gunneridae</taxon>
        <taxon>Pentapetalae</taxon>
        <taxon>rosids</taxon>
        <taxon>malvids</taxon>
        <taxon>Brassicales</taxon>
        <taxon>Brassicaceae</taxon>
        <taxon>Camelineae</taxon>
        <taxon>Arabidopsis</taxon>
    </lineage>
</organism>
<evidence type="ECO:0000256" key="2">
    <source>
        <dbReference type="ARBA" id="ARBA00008248"/>
    </source>
</evidence>
<evidence type="ECO:0000256" key="6">
    <source>
        <dbReference type="ARBA" id="ARBA00022568"/>
    </source>
</evidence>
<dbReference type="EMBL" id="JAEFBJ010000001">
    <property type="protein sequence ID" value="KAG7657634.1"/>
    <property type="molecule type" value="Genomic_DNA"/>
</dbReference>
<keyword evidence="7 12" id="KW-0812">Transmembrane</keyword>
<dbReference type="GO" id="GO:0015369">
    <property type="term" value="F:calcium:proton antiporter activity"/>
    <property type="evidence" value="ECO:0007669"/>
    <property type="project" value="UniProtKB-UniRule"/>
</dbReference>
<dbReference type="FunFam" id="1.20.1420.30:FF:000008">
    <property type="entry name" value="Vacuolar cation/proton exchanger"/>
    <property type="match status" value="1"/>
</dbReference>
<keyword evidence="4 12" id="KW-0050">Antiport</keyword>
<dbReference type="FunFam" id="1.20.1420.30:FF:000012">
    <property type="entry name" value="Vacuolar cation/proton exchanger"/>
    <property type="match status" value="1"/>
</dbReference>
<keyword evidence="9 12" id="KW-1133">Transmembrane helix</keyword>
<evidence type="ECO:0000256" key="10">
    <source>
        <dbReference type="ARBA" id="ARBA00023065"/>
    </source>
</evidence>
<feature type="transmembrane region" description="Helical" evidence="12">
    <location>
        <begin position="163"/>
        <end position="186"/>
    </location>
</feature>
<dbReference type="EMBL" id="JAEFBJ010000001">
    <property type="protein sequence ID" value="KAG7657635.1"/>
    <property type="molecule type" value="Genomic_DNA"/>
</dbReference>
<evidence type="ECO:0000256" key="3">
    <source>
        <dbReference type="ARBA" id="ARBA00022448"/>
    </source>
</evidence>
<sequence>MGCCKVPALIQAQVEMGLVNDVEHKSLFRRDTDSSQIKAASLMEQGSLSASFRERASKTPNNSVLQSFKIVILSNKLNLLLPFGPLAILLHYLTDNKGWIFLLSLVGITPLAERLGYATEQLACYTGSTVGGLLNATFGNVTELIISIFALKSGMIRVVQLTLLGSILSNMLLVLGCAFFCGGLVFSQKEQVFDKGNAVVNSGLLLMAVMGLLFPAVLHYTHSEVHAGSSELALSRFSSCIMLVAYAAYLFFQLKSQPSSYTPLTEETNQNEETSDDDEDPEISKWEAIIWLSILTAWVSLLSGYLVDAIEGASVSWKIPISFISVILLPIVGNAAEHAGAIMFAMKDKLDLSLGVAIGSSIQISMFAVPFCVVIGWMMGAQMDLNFQLFETATLFITVIVVAFFLQEGTSNYFKGLMLILCYLIVAASFFVHEDPHQDDI</sequence>
<accession>A0A8T2HCH6</accession>
<comment type="function">
    <text evidence="12">Vacuolar cation/proton exchanger (CAX). Translocates Ca(2+) and other metal ions into vacuoles using the proton gradient formed by H(+)-ATPase and H(+)-pyrophosphatase.</text>
</comment>
<comment type="similarity">
    <text evidence="2">Belongs to the Ca(2+):cation antiporter (CaCA) (TC 2.A.19) family. Cation/proton exchanger (CAX) subfamily.</text>
</comment>
<keyword evidence="10 12" id="KW-0406">Ion transport</keyword>
<comment type="caution">
    <text evidence="14">The sequence shown here is derived from an EMBL/GenBank/DDBJ whole genome shotgun (WGS) entry which is preliminary data.</text>
</comment>
<dbReference type="Pfam" id="PF01699">
    <property type="entry name" value="Na_Ca_ex"/>
    <property type="match status" value="2"/>
</dbReference>
<keyword evidence="15" id="KW-1185">Reference proteome</keyword>
<feature type="transmembrane region" description="Helical" evidence="12">
    <location>
        <begin position="233"/>
        <end position="252"/>
    </location>
</feature>
<feature type="domain" description="Sodium/calcium exchanger membrane region" evidence="13">
    <location>
        <begin position="289"/>
        <end position="430"/>
    </location>
</feature>
<keyword evidence="11 12" id="KW-0472">Membrane</keyword>
<evidence type="ECO:0000256" key="1">
    <source>
        <dbReference type="ARBA" id="ARBA00004128"/>
    </source>
</evidence>
<keyword evidence="8 12" id="KW-0106">Calcium</keyword>
<evidence type="ECO:0000313" key="15">
    <source>
        <dbReference type="Proteomes" id="UP000694251"/>
    </source>
</evidence>
<feature type="transmembrane region" description="Helical" evidence="12">
    <location>
        <begin position="198"/>
        <end position="221"/>
    </location>
</feature>
<dbReference type="NCBIfam" id="TIGR00378">
    <property type="entry name" value="cax"/>
    <property type="match status" value="1"/>
</dbReference>
<dbReference type="InterPro" id="IPR004713">
    <property type="entry name" value="CaH_exchang"/>
</dbReference>
<evidence type="ECO:0000313" key="14">
    <source>
        <dbReference type="EMBL" id="KAG7657635.1"/>
    </source>
</evidence>
<evidence type="ECO:0000256" key="4">
    <source>
        <dbReference type="ARBA" id="ARBA00022449"/>
    </source>
</evidence>
<dbReference type="Proteomes" id="UP000694251">
    <property type="component" value="Chromosome 1"/>
</dbReference>